<keyword evidence="1" id="KW-1133">Transmembrane helix</keyword>
<organism evidence="2 3">
    <name type="scientific">Paenibacillus bovis</name>
    <dbReference type="NCBI Taxonomy" id="1616788"/>
    <lineage>
        <taxon>Bacteria</taxon>
        <taxon>Bacillati</taxon>
        <taxon>Bacillota</taxon>
        <taxon>Bacilli</taxon>
        <taxon>Bacillales</taxon>
        <taxon>Paenibacillaceae</taxon>
        <taxon>Paenibacillus</taxon>
    </lineage>
</organism>
<dbReference type="RefSeq" id="WP_060533998.1">
    <property type="nucleotide sequence ID" value="NZ_CP013023.1"/>
</dbReference>
<feature type="transmembrane region" description="Helical" evidence="1">
    <location>
        <begin position="73"/>
        <end position="94"/>
    </location>
</feature>
<reference evidence="3" key="1">
    <citation type="submission" date="2015-10" db="EMBL/GenBank/DDBJ databases">
        <title>Genome of Paenibacillus bovis sp. nov.</title>
        <authorList>
            <person name="Wu Z."/>
            <person name="Gao C."/>
            <person name="Liu Z."/>
            <person name="Zheng H."/>
        </authorList>
    </citation>
    <scope>NUCLEOTIDE SEQUENCE [LARGE SCALE GENOMIC DNA]</scope>
    <source>
        <strain evidence="3">BD3526</strain>
    </source>
</reference>
<evidence type="ECO:0008006" key="4">
    <source>
        <dbReference type="Google" id="ProtNLM"/>
    </source>
</evidence>
<sequence>MIQILVFLHILGALSTGFYLVLPIVAGKLGSWDAQAQSGAISIVRTLNRVAQFGLIVQLLTGGYLMTQGTYSIAWMTVVVVLLLAIAAFGGIMGKPLRLALADIQQKRDISAHAAKIRSLSIGLAVCVAIISFFMVYRDII</sequence>
<dbReference type="KEGG" id="pbv:AR543_09880"/>
<dbReference type="OrthoDB" id="2886943at2"/>
<keyword evidence="1" id="KW-0472">Membrane</keyword>
<feature type="transmembrane region" description="Helical" evidence="1">
    <location>
        <begin position="115"/>
        <end position="137"/>
    </location>
</feature>
<keyword evidence="1" id="KW-0812">Transmembrane</keyword>
<evidence type="ECO:0000256" key="1">
    <source>
        <dbReference type="SAM" id="Phobius"/>
    </source>
</evidence>
<proteinExistence type="predicted"/>
<dbReference type="EMBL" id="CP013023">
    <property type="protein sequence ID" value="ANF96281.1"/>
    <property type="molecule type" value="Genomic_DNA"/>
</dbReference>
<evidence type="ECO:0000313" key="2">
    <source>
        <dbReference type="EMBL" id="ANF96281.1"/>
    </source>
</evidence>
<reference evidence="2 3" key="2">
    <citation type="journal article" date="2016" name="Int. J. Syst. Evol. Microbiol.">
        <title>Paenibacillus bovis sp. nov., isolated from raw yak (Bos grunniens) milk.</title>
        <authorList>
            <person name="Gao C."/>
            <person name="Han J."/>
            <person name="Liu Z."/>
            <person name="Xu X."/>
            <person name="Hang F."/>
            <person name="Wu Z."/>
        </authorList>
    </citation>
    <scope>NUCLEOTIDE SEQUENCE [LARGE SCALE GENOMIC DNA]</scope>
    <source>
        <strain evidence="2 3">BD3526</strain>
    </source>
</reference>
<accession>A0A172ZF54</accession>
<evidence type="ECO:0000313" key="3">
    <source>
        <dbReference type="Proteomes" id="UP000078148"/>
    </source>
</evidence>
<name>A0A172ZF54_9BACL</name>
<dbReference type="AlphaFoldDB" id="A0A172ZF54"/>
<dbReference type="Proteomes" id="UP000078148">
    <property type="component" value="Chromosome"/>
</dbReference>
<gene>
    <name evidence="2" type="ORF">AR543_09880</name>
</gene>
<protein>
    <recommendedName>
        <fullName evidence="4">Copper resistance protein D domain-containing protein</fullName>
    </recommendedName>
</protein>
<feature type="transmembrane region" description="Helical" evidence="1">
    <location>
        <begin position="6"/>
        <end position="26"/>
    </location>
</feature>
<dbReference type="STRING" id="1616788.AR543_09880"/>
<keyword evidence="3" id="KW-1185">Reference proteome</keyword>